<organism evidence="2 3">
    <name type="scientific">Clostridium mobile</name>
    <dbReference type="NCBI Taxonomy" id="2841512"/>
    <lineage>
        <taxon>Bacteria</taxon>
        <taxon>Bacillati</taxon>
        <taxon>Bacillota</taxon>
        <taxon>Clostridia</taxon>
        <taxon>Eubacteriales</taxon>
        <taxon>Clostridiaceae</taxon>
        <taxon>Clostridium</taxon>
    </lineage>
</organism>
<dbReference type="RefSeq" id="WP_216440129.1">
    <property type="nucleotide sequence ID" value="NZ_JAHLQF010000003.1"/>
</dbReference>
<dbReference type="EC" id="5.4.99.61" evidence="2"/>
<keyword evidence="3" id="KW-1185">Reference proteome</keyword>
<sequence>MMDYIKKPMEIEERSFEIIGEEMGEHNFTEEELKIVKRTIHTTGDFDYKNIVYIREGAIEAGKELLAKGVKIYTDTNMAKSGINKAALKKLNCSVECYVSNEDVAKIAKERGITRSMAGIEKAVEDGVEVFVFGNAPTALYKLIELTKEGKANPKFIIGAPVGFVGAAESKEEAEKQLSIPMVTIRGRKGGSNVAAAIVNALMYMVVDRE</sequence>
<name>A0ABS6EK51_9CLOT</name>
<accession>A0ABS6EK51</accession>
<reference evidence="2 3" key="1">
    <citation type="submission" date="2021-06" db="EMBL/GenBank/DDBJ databases">
        <authorList>
            <person name="Sun Q."/>
            <person name="Li D."/>
        </authorList>
    </citation>
    <scope>NUCLEOTIDE SEQUENCE [LARGE SCALE GENOMIC DNA]</scope>
    <source>
        <strain evidence="2 3">MSJ-11</strain>
    </source>
</reference>
<gene>
    <name evidence="2" type="ORF">KQI86_14850</name>
</gene>
<dbReference type="EMBL" id="JAHLQF010000003">
    <property type="protein sequence ID" value="MBU5485596.1"/>
    <property type="molecule type" value="Genomic_DNA"/>
</dbReference>
<keyword evidence="2" id="KW-0413">Isomerase</keyword>
<dbReference type="GO" id="GO:0016993">
    <property type="term" value="F:precorrin-8X methylmutase activity"/>
    <property type="evidence" value="ECO:0007669"/>
    <property type="project" value="UniProtKB-EC"/>
</dbReference>
<dbReference type="Pfam" id="PF02570">
    <property type="entry name" value="CbiC"/>
    <property type="match status" value="1"/>
</dbReference>
<comment type="caution">
    <text evidence="2">The sequence shown here is derived from an EMBL/GenBank/DDBJ whole genome shotgun (WGS) entry which is preliminary data.</text>
</comment>
<evidence type="ECO:0000313" key="2">
    <source>
        <dbReference type="EMBL" id="MBU5485596.1"/>
    </source>
</evidence>
<dbReference type="PANTHER" id="PTHR43588:SF1">
    <property type="entry name" value="COBALT-PRECORRIN-8 METHYLMUTASE"/>
    <property type="match status" value="1"/>
</dbReference>
<proteinExistence type="predicted"/>
<dbReference type="NCBIfam" id="NF004057">
    <property type="entry name" value="PRK05575.1"/>
    <property type="match status" value="1"/>
</dbReference>
<evidence type="ECO:0000313" key="3">
    <source>
        <dbReference type="Proteomes" id="UP000726170"/>
    </source>
</evidence>
<dbReference type="Proteomes" id="UP000726170">
    <property type="component" value="Unassembled WGS sequence"/>
</dbReference>
<feature type="domain" description="Cobalamin biosynthesis precorrin-8X methylmutase CobH/CbiC" evidence="1">
    <location>
        <begin position="10"/>
        <end position="205"/>
    </location>
</feature>
<protein>
    <submittedName>
        <fullName evidence="2">Precorrin-8X methylmutase</fullName>
        <ecNumber evidence="2">5.4.99.61</ecNumber>
    </submittedName>
</protein>
<dbReference type="PANTHER" id="PTHR43588">
    <property type="entry name" value="COBALT-PRECORRIN-8 METHYLMUTASE"/>
    <property type="match status" value="1"/>
</dbReference>
<evidence type="ECO:0000259" key="1">
    <source>
        <dbReference type="Pfam" id="PF02570"/>
    </source>
</evidence>
<dbReference type="InterPro" id="IPR003722">
    <property type="entry name" value="Cbl_synth_CobH/CbiC"/>
</dbReference>